<reference evidence="3" key="2">
    <citation type="submission" date="2015-01" db="EMBL/GenBank/DDBJ databases">
        <title>Evolutionary Origins and Diversification of the Mycorrhizal Mutualists.</title>
        <authorList>
            <consortium name="DOE Joint Genome Institute"/>
            <consortium name="Mycorrhizal Genomics Consortium"/>
            <person name="Kohler A."/>
            <person name="Kuo A."/>
            <person name="Nagy L.G."/>
            <person name="Floudas D."/>
            <person name="Copeland A."/>
            <person name="Barry K.W."/>
            <person name="Cichocki N."/>
            <person name="Veneault-Fourrey C."/>
            <person name="LaButti K."/>
            <person name="Lindquist E.A."/>
            <person name="Lipzen A."/>
            <person name="Lundell T."/>
            <person name="Morin E."/>
            <person name="Murat C."/>
            <person name="Riley R."/>
            <person name="Ohm R."/>
            <person name="Sun H."/>
            <person name="Tunlid A."/>
            <person name="Henrissat B."/>
            <person name="Grigoriev I.V."/>
            <person name="Hibbett D.S."/>
            <person name="Martin F."/>
        </authorList>
    </citation>
    <scope>NUCLEOTIDE SEQUENCE [LARGE SCALE GENOMIC DNA]</scope>
    <source>
        <strain evidence="3">LaAM-08-1</strain>
    </source>
</reference>
<feature type="compositionally biased region" description="Polar residues" evidence="1">
    <location>
        <begin position="1"/>
        <end position="10"/>
    </location>
</feature>
<sequence length="154" mass="16695">MPNSGLSQPSHLEAEFQRPEQQWEMTSGPSYLTNGTKTCKWKSTVPLKFRKSGASSKKTWYILVPPTPYNTGHSQLEITPESPLTGLNASAGASVGPLNVLPIAQPTLGQKQGTVDPTKEEVSDCEEYGVSSPHRRTGLNMQEPPTQIPPDHAA</sequence>
<name>A0A0C9X0W8_9AGAR</name>
<dbReference type="HOGENOM" id="CLU_1704508_0_0_1"/>
<gene>
    <name evidence="2" type="ORF">K443DRAFT_11748</name>
</gene>
<evidence type="ECO:0000313" key="3">
    <source>
        <dbReference type="Proteomes" id="UP000054477"/>
    </source>
</evidence>
<reference evidence="2 3" key="1">
    <citation type="submission" date="2014-04" db="EMBL/GenBank/DDBJ databases">
        <authorList>
            <consortium name="DOE Joint Genome Institute"/>
            <person name="Kuo A."/>
            <person name="Kohler A."/>
            <person name="Nagy L.G."/>
            <person name="Floudas D."/>
            <person name="Copeland A."/>
            <person name="Barry K.W."/>
            <person name="Cichocki N."/>
            <person name="Veneault-Fourrey C."/>
            <person name="LaButti K."/>
            <person name="Lindquist E.A."/>
            <person name="Lipzen A."/>
            <person name="Lundell T."/>
            <person name="Morin E."/>
            <person name="Murat C."/>
            <person name="Sun H."/>
            <person name="Tunlid A."/>
            <person name="Henrissat B."/>
            <person name="Grigoriev I.V."/>
            <person name="Hibbett D.S."/>
            <person name="Martin F."/>
            <person name="Nordberg H.P."/>
            <person name="Cantor M.N."/>
            <person name="Hua S.X."/>
        </authorList>
    </citation>
    <scope>NUCLEOTIDE SEQUENCE [LARGE SCALE GENOMIC DNA]</scope>
    <source>
        <strain evidence="2 3">LaAM-08-1</strain>
    </source>
</reference>
<feature type="compositionally biased region" description="Polar residues" evidence="1">
    <location>
        <begin position="19"/>
        <end position="34"/>
    </location>
</feature>
<keyword evidence="3" id="KW-1185">Reference proteome</keyword>
<accession>A0A0C9X0W8</accession>
<protein>
    <submittedName>
        <fullName evidence="2">Uncharacterized protein</fullName>
    </submittedName>
</protein>
<proteinExistence type="predicted"/>
<feature type="region of interest" description="Disordered" evidence="1">
    <location>
        <begin position="108"/>
        <end position="154"/>
    </location>
</feature>
<dbReference type="EMBL" id="KN838774">
    <property type="protein sequence ID" value="KIJ94923.1"/>
    <property type="molecule type" value="Genomic_DNA"/>
</dbReference>
<evidence type="ECO:0000313" key="2">
    <source>
        <dbReference type="EMBL" id="KIJ94923.1"/>
    </source>
</evidence>
<evidence type="ECO:0000256" key="1">
    <source>
        <dbReference type="SAM" id="MobiDB-lite"/>
    </source>
</evidence>
<dbReference type="Proteomes" id="UP000054477">
    <property type="component" value="Unassembled WGS sequence"/>
</dbReference>
<dbReference type="AlphaFoldDB" id="A0A0C9X0W8"/>
<organism evidence="2 3">
    <name type="scientific">Laccaria amethystina LaAM-08-1</name>
    <dbReference type="NCBI Taxonomy" id="1095629"/>
    <lineage>
        <taxon>Eukaryota</taxon>
        <taxon>Fungi</taxon>
        <taxon>Dikarya</taxon>
        <taxon>Basidiomycota</taxon>
        <taxon>Agaricomycotina</taxon>
        <taxon>Agaricomycetes</taxon>
        <taxon>Agaricomycetidae</taxon>
        <taxon>Agaricales</taxon>
        <taxon>Agaricineae</taxon>
        <taxon>Hydnangiaceae</taxon>
        <taxon>Laccaria</taxon>
    </lineage>
</organism>
<feature type="region of interest" description="Disordered" evidence="1">
    <location>
        <begin position="1"/>
        <end position="34"/>
    </location>
</feature>